<dbReference type="Proteomes" id="UP001231189">
    <property type="component" value="Unassembled WGS sequence"/>
</dbReference>
<evidence type="ECO:0000256" key="4">
    <source>
        <dbReference type="ARBA" id="ARBA00022692"/>
    </source>
</evidence>
<comment type="similarity">
    <text evidence="2">Belongs to the TrkH potassium transport family. HKT (TC 2.A.38.3) subfamily.</text>
</comment>
<evidence type="ECO:0000256" key="3">
    <source>
        <dbReference type="ARBA" id="ARBA00022448"/>
    </source>
</evidence>
<accession>A0AAD8R300</accession>
<feature type="transmembrane region" description="Helical" evidence="8">
    <location>
        <begin position="116"/>
        <end position="138"/>
    </location>
</feature>
<feature type="transmembrane region" description="Helical" evidence="8">
    <location>
        <begin position="803"/>
        <end position="825"/>
    </location>
</feature>
<reference evidence="9" key="1">
    <citation type="submission" date="2023-07" db="EMBL/GenBank/DDBJ databases">
        <title>A chromosome-level genome assembly of Lolium multiflorum.</title>
        <authorList>
            <person name="Chen Y."/>
            <person name="Copetti D."/>
            <person name="Kolliker R."/>
            <person name="Studer B."/>
        </authorList>
    </citation>
    <scope>NUCLEOTIDE SEQUENCE</scope>
    <source>
        <strain evidence="9">02402/16</strain>
        <tissue evidence="9">Leaf</tissue>
    </source>
</reference>
<dbReference type="GO" id="GO:0030001">
    <property type="term" value="P:metal ion transport"/>
    <property type="evidence" value="ECO:0007669"/>
    <property type="project" value="UniProtKB-ARBA"/>
</dbReference>
<feature type="transmembrane region" description="Helical" evidence="8">
    <location>
        <begin position="1046"/>
        <end position="1064"/>
    </location>
</feature>
<comment type="subcellular location">
    <subcellularLocation>
        <location evidence="1">Membrane</location>
        <topology evidence="1">Multi-pass membrane protein</topology>
    </subcellularLocation>
</comment>
<evidence type="ECO:0000256" key="7">
    <source>
        <dbReference type="ARBA" id="ARBA00023136"/>
    </source>
</evidence>
<dbReference type="InterPro" id="IPR051143">
    <property type="entry name" value="TrkH_K-transport"/>
</dbReference>
<dbReference type="GO" id="GO:0005886">
    <property type="term" value="C:plasma membrane"/>
    <property type="evidence" value="ECO:0007669"/>
    <property type="project" value="TreeGrafter"/>
</dbReference>
<evidence type="ECO:0000256" key="5">
    <source>
        <dbReference type="ARBA" id="ARBA00022989"/>
    </source>
</evidence>
<proteinExistence type="inferred from homology"/>
<evidence type="ECO:0000313" key="9">
    <source>
        <dbReference type="EMBL" id="KAK1611803.1"/>
    </source>
</evidence>
<dbReference type="GO" id="GO:0008324">
    <property type="term" value="F:monoatomic cation transmembrane transporter activity"/>
    <property type="evidence" value="ECO:0007669"/>
    <property type="project" value="InterPro"/>
</dbReference>
<evidence type="ECO:0000256" key="6">
    <source>
        <dbReference type="ARBA" id="ARBA00023065"/>
    </source>
</evidence>
<feature type="transmembrane region" description="Helical" evidence="8">
    <location>
        <begin position="995"/>
        <end position="1014"/>
    </location>
</feature>
<dbReference type="PANTHER" id="PTHR31064">
    <property type="entry name" value="POTASSIUM TRANSPORT PROTEIN DDB_G0292412-RELATED"/>
    <property type="match status" value="1"/>
</dbReference>
<feature type="transmembrane region" description="Helical" evidence="8">
    <location>
        <begin position="876"/>
        <end position="896"/>
    </location>
</feature>
<feature type="transmembrane region" description="Helical" evidence="8">
    <location>
        <begin position="845"/>
        <end position="864"/>
    </location>
</feature>
<sequence length="1148" mass="127235">MHSFVTLIHSTMDHVNRFYHDFIHIKLHNFSRISTYIVDSVLFLYRFVALHVHPLWIQLSYFLAIDILGSVLLMSLKPSNPEFSPPFIDMLYLSTSALTVSGLSTVKMEDLSSSQIVVLTLLMLVGGEIFVSLLGLMLRVNHQDNQDLPSMKISSVPVELEAIDGDDFPLDEAAHSNPPKSSEEFKRRRSVKRLGYVVFGYFSVIHVLGFLLVLLYITRVPTASAPLNKKGINIVLFSMSITVASFANAGLVPTNENMVIFSKNPGLLLLLSGQILAGNTLFPLFLRMLVWFLGRLTKVKDLRLMIKNPEEMHFGSLLPRLPTVFLSSTVIGLVAVAATLFCAVDWNSSVFDGLSSYQKTVNAFFMVVNARHSGENSIDCSLMSPAIVVLFIIMMYLPSTTTFAPPNGDTKTTNENTKGRRWSFVQNFVFSPLGCNAIFVIVACITERRRLRNDPLNFSTLNMIFEVISAYANAGLSTGYSCSRLHQLHPEIICQDNPYSFSGWWSDGGKFLLVLVMLYGRLKAFSMGTVLLMSLKPSNPEFSPPYIDMLYVSTSALTVSGLSTVKMEDLSSSQIAVLTLLMLVGGEIFVSLLGLMLRVNHQDNQDLPTHAIPTKSSEEFKRRRSVKRLGYVLFGYFSVIHVLGFLLVLPYITRVPTASAPLNKKGINIVLFSMSATIAYFANAGLVPMNENMAIFLKNSGLLLLLSGQILTGNTLFPLFLRLLVCFLGNLTMVKNPEEMHFGSEMFVSLLGLVLEWGKQNKHDPEDSRVRSVTNRNESLVEEAIPATPSTNSNGLEKSFLKYLGFVLLSYMVMILLVGSLLVYLYIANVSSARAVLSRKTINTVLFSISVTVSSFTNGGLIPTNESMAVFASNQGLLLLLTGQILAGNILLPVFLRLVVWTLKGLGITRAGTTEFKLMMNNPRTIVFNNLLPNLQTVLFLGATVAGLVATAVTLFCCLNWDSAVFAGLTPNQKITNAFFMAVNAMQAGENSIDCSLIAPAALVLFITMMYIPASTTFFSVQHDHERSGKEHKDGPAKRSLRLNNMLFSPLTCNAALIMLVCITERRSLFRDPLNFSTFNMIFEVISAYGNVGLSTGYSCSRLPHLEKESICQDKPYSFSGWWSDQGKAVLVLVMFYGRLKGFHKRRS</sequence>
<gene>
    <name evidence="9" type="ORF">QYE76_035476</name>
</gene>
<dbReference type="EMBL" id="JAUUTY010000007">
    <property type="protein sequence ID" value="KAK1611803.1"/>
    <property type="molecule type" value="Genomic_DNA"/>
</dbReference>
<feature type="transmembrane region" description="Helical" evidence="8">
    <location>
        <begin position="194"/>
        <end position="217"/>
    </location>
</feature>
<dbReference type="Pfam" id="PF02386">
    <property type="entry name" value="TrkH"/>
    <property type="match status" value="5"/>
</dbReference>
<keyword evidence="7 8" id="KW-0472">Membrane</keyword>
<evidence type="ECO:0000256" key="1">
    <source>
        <dbReference type="ARBA" id="ARBA00004141"/>
    </source>
</evidence>
<evidence type="ECO:0000256" key="8">
    <source>
        <dbReference type="SAM" id="Phobius"/>
    </source>
</evidence>
<feature type="transmembrane region" description="Helical" evidence="8">
    <location>
        <begin position="511"/>
        <end position="533"/>
    </location>
</feature>
<keyword evidence="3" id="KW-0813">Transport</keyword>
<evidence type="ECO:0000256" key="2">
    <source>
        <dbReference type="ARBA" id="ARBA00010864"/>
    </source>
</evidence>
<feature type="transmembrane region" description="Helical" evidence="8">
    <location>
        <begin position="424"/>
        <end position="444"/>
    </location>
</feature>
<name>A0AAD8R300_LOLMU</name>
<keyword evidence="10" id="KW-1185">Reference proteome</keyword>
<feature type="transmembrane region" description="Helical" evidence="8">
    <location>
        <begin position="382"/>
        <end position="404"/>
    </location>
</feature>
<feature type="transmembrane region" description="Helical" evidence="8">
    <location>
        <begin position="701"/>
        <end position="720"/>
    </location>
</feature>
<feature type="transmembrane region" description="Helical" evidence="8">
    <location>
        <begin position="575"/>
        <end position="597"/>
    </location>
</feature>
<evidence type="ECO:0000313" key="10">
    <source>
        <dbReference type="Proteomes" id="UP001231189"/>
    </source>
</evidence>
<organism evidence="9 10">
    <name type="scientific">Lolium multiflorum</name>
    <name type="common">Italian ryegrass</name>
    <name type="synonym">Lolium perenne subsp. multiflorum</name>
    <dbReference type="NCBI Taxonomy" id="4521"/>
    <lineage>
        <taxon>Eukaryota</taxon>
        <taxon>Viridiplantae</taxon>
        <taxon>Streptophyta</taxon>
        <taxon>Embryophyta</taxon>
        <taxon>Tracheophyta</taxon>
        <taxon>Spermatophyta</taxon>
        <taxon>Magnoliopsida</taxon>
        <taxon>Liliopsida</taxon>
        <taxon>Poales</taxon>
        <taxon>Poaceae</taxon>
        <taxon>BOP clade</taxon>
        <taxon>Pooideae</taxon>
        <taxon>Poodae</taxon>
        <taxon>Poeae</taxon>
        <taxon>Poeae Chloroplast Group 2 (Poeae type)</taxon>
        <taxon>Loliodinae</taxon>
        <taxon>Loliinae</taxon>
        <taxon>Lolium</taxon>
    </lineage>
</organism>
<feature type="transmembrane region" description="Helical" evidence="8">
    <location>
        <begin position="629"/>
        <end position="649"/>
    </location>
</feature>
<dbReference type="GO" id="GO:0098662">
    <property type="term" value="P:inorganic cation transmembrane transport"/>
    <property type="evidence" value="ECO:0007669"/>
    <property type="project" value="UniProtKB-ARBA"/>
</dbReference>
<dbReference type="PANTHER" id="PTHR31064:SF25">
    <property type="entry name" value="CATION TRANSPORTER HKT2_1"/>
    <property type="match status" value="1"/>
</dbReference>
<feature type="transmembrane region" description="Helical" evidence="8">
    <location>
        <begin position="938"/>
        <end position="959"/>
    </location>
</feature>
<feature type="transmembrane region" description="Helical" evidence="8">
    <location>
        <begin position="266"/>
        <end position="293"/>
    </location>
</feature>
<keyword evidence="5 8" id="KW-1133">Transmembrane helix</keyword>
<keyword evidence="4 8" id="KW-0812">Transmembrane</keyword>
<comment type="caution">
    <text evidence="9">The sequence shown here is derived from an EMBL/GenBank/DDBJ whole genome shotgun (WGS) entry which is preliminary data.</text>
</comment>
<dbReference type="AlphaFoldDB" id="A0AAD8R300"/>
<feature type="transmembrane region" description="Helical" evidence="8">
    <location>
        <begin position="324"/>
        <end position="344"/>
    </location>
</feature>
<keyword evidence="6" id="KW-0406">Ion transport</keyword>
<feature type="transmembrane region" description="Helical" evidence="8">
    <location>
        <begin position="232"/>
        <end position="254"/>
    </location>
</feature>
<dbReference type="InterPro" id="IPR003445">
    <property type="entry name" value="Cat_transpt"/>
</dbReference>
<protein>
    <submittedName>
        <fullName evidence="9">Uncharacterized protein</fullName>
    </submittedName>
</protein>
<feature type="transmembrane region" description="Helical" evidence="8">
    <location>
        <begin position="669"/>
        <end position="689"/>
    </location>
</feature>